<evidence type="ECO:0000256" key="1">
    <source>
        <dbReference type="ARBA" id="ARBA00004651"/>
    </source>
</evidence>
<feature type="transmembrane region" description="Helical" evidence="6">
    <location>
        <begin position="718"/>
        <end position="742"/>
    </location>
</feature>
<protein>
    <submittedName>
        <fullName evidence="9">ABC transporter permease</fullName>
    </submittedName>
</protein>
<dbReference type="PANTHER" id="PTHR30572:SF18">
    <property type="entry name" value="ABC-TYPE MACROLIDE FAMILY EXPORT SYSTEM PERMEASE COMPONENT 2"/>
    <property type="match status" value="1"/>
</dbReference>
<sequence length="789" mass="88330">MNFNNIKVSMRYLIRNKSYTLLNMAGLSAGIAVALMIGLWVHNEYSYDKFLNNYDSIYQVRRNYNSNGDTLNFTTTSLKLADALKRVPGIEFVAETDNFSRHTLKAGEKKLILTGGQVASDFLKLFDYKFVQGNASSVLSDPYSIVLTAQAAKRLFGEGNAIEKLVRFDNMHDLKVTGILEDIPYNSSLQFDFLVPFSYMEAAQSWVKEARTSSFSWNSFNIYIKLKDGTPLERISSQIRHIEKTETDSENAMNSDVILQPLKNWHLYGEYVNGKEVGGFVDYVRMFSLIGISVLIIACINFINLSTARAEKRAKEVGVRKVSGSDRLQLIILFLTESLIVTIIAAIAALVLVYLALPTFNQLAARHIHIPFYSLSFWSMLTGLVMITALFAGSRPAFLLSSFSPVQALKSGSAGGKGNHGLSRQILVVIQFCFSIALIIGTIIVYRQIEFVKNRPLGYNRSQLMVSDLNSDLSRNYPALKNELLQQRLVENITQSSSPATDIYWHSSIQWPGMTADETVEMGVVVTDPDYFATMQIPLKEGRNFRNIYDSTSVIFNEAAIKRLRLKAPLGKTIQWQDETFTIAGIARDAIMGSPFAPAEPTMFLCRQGMQSLLLYRLAKGVSSEQAIARLNTVFNKYSPAFPYQYAFTDDDYAQKFNTMKLTGKLSVIFSVLAIVLSSLGLVGLAAYIAEKRTKEIGIRRVLGASAAQIWTLLSREFFVLVLISCLIASPLSFYFLNNWLAGYSYRISIQADVFAFAGIMAVFMALMTTSFYTIRAACRKVVKSIRSE</sequence>
<keyword evidence="10" id="KW-1185">Reference proteome</keyword>
<feature type="domain" description="ABC3 transporter permease C-terminal" evidence="7">
    <location>
        <begin position="289"/>
        <end position="392"/>
    </location>
</feature>
<dbReference type="OrthoDB" id="1451596at2"/>
<evidence type="ECO:0000256" key="2">
    <source>
        <dbReference type="ARBA" id="ARBA00022475"/>
    </source>
</evidence>
<dbReference type="GO" id="GO:0005886">
    <property type="term" value="C:plasma membrane"/>
    <property type="evidence" value="ECO:0007669"/>
    <property type="project" value="UniProtKB-SubCell"/>
</dbReference>
<dbReference type="InterPro" id="IPR050250">
    <property type="entry name" value="Macrolide_Exporter_MacB"/>
</dbReference>
<feature type="transmembrane region" description="Helical" evidence="6">
    <location>
        <begin position="375"/>
        <end position="393"/>
    </location>
</feature>
<feature type="domain" description="MacB-like periplasmic core" evidence="8">
    <location>
        <begin position="476"/>
        <end position="633"/>
    </location>
</feature>
<comment type="subcellular location">
    <subcellularLocation>
        <location evidence="1">Cell membrane</location>
        <topology evidence="1">Multi-pass membrane protein</topology>
    </subcellularLocation>
</comment>
<evidence type="ECO:0000259" key="8">
    <source>
        <dbReference type="Pfam" id="PF12704"/>
    </source>
</evidence>
<dbReference type="EMBL" id="QEAS01000004">
    <property type="protein sequence ID" value="PWG81622.1"/>
    <property type="molecule type" value="Genomic_DNA"/>
</dbReference>
<evidence type="ECO:0000256" key="4">
    <source>
        <dbReference type="ARBA" id="ARBA00022989"/>
    </source>
</evidence>
<feature type="domain" description="ABC3 transporter permease C-terminal" evidence="7">
    <location>
        <begin position="669"/>
        <end position="779"/>
    </location>
</feature>
<dbReference type="GO" id="GO:0022857">
    <property type="term" value="F:transmembrane transporter activity"/>
    <property type="evidence" value="ECO:0007669"/>
    <property type="project" value="TreeGrafter"/>
</dbReference>
<feature type="transmembrane region" description="Helical" evidence="6">
    <location>
        <begin position="283"/>
        <end position="305"/>
    </location>
</feature>
<feature type="transmembrane region" description="Helical" evidence="6">
    <location>
        <begin position="330"/>
        <end position="355"/>
    </location>
</feature>
<evidence type="ECO:0000259" key="7">
    <source>
        <dbReference type="Pfam" id="PF02687"/>
    </source>
</evidence>
<dbReference type="InterPro" id="IPR003838">
    <property type="entry name" value="ABC3_permease_C"/>
</dbReference>
<evidence type="ECO:0000313" key="9">
    <source>
        <dbReference type="EMBL" id="PWG81622.1"/>
    </source>
</evidence>
<evidence type="ECO:0000256" key="6">
    <source>
        <dbReference type="SAM" id="Phobius"/>
    </source>
</evidence>
<dbReference type="Proteomes" id="UP000245647">
    <property type="component" value="Unassembled WGS sequence"/>
</dbReference>
<evidence type="ECO:0000313" key="10">
    <source>
        <dbReference type="Proteomes" id="UP000245647"/>
    </source>
</evidence>
<reference evidence="9 10" key="1">
    <citation type="submission" date="2018-04" db="EMBL/GenBank/DDBJ databases">
        <title>Pedobacter chongqingensis sp. nov., isolated from a rottenly hemp rope.</title>
        <authorList>
            <person name="Cai Y."/>
        </authorList>
    </citation>
    <scope>NUCLEOTIDE SEQUENCE [LARGE SCALE GENOMIC DNA]</scope>
    <source>
        <strain evidence="9 10">FJ4-8</strain>
    </source>
</reference>
<gene>
    <name evidence="9" type="ORF">DDR33_06375</name>
</gene>
<feature type="transmembrane region" description="Helical" evidence="6">
    <location>
        <begin position="754"/>
        <end position="775"/>
    </location>
</feature>
<feature type="transmembrane region" description="Helical" evidence="6">
    <location>
        <begin position="426"/>
        <end position="446"/>
    </location>
</feature>
<comment type="caution">
    <text evidence="9">The sequence shown here is derived from an EMBL/GenBank/DDBJ whole genome shotgun (WGS) entry which is preliminary data.</text>
</comment>
<name>A0A2U2PK32_9SPHI</name>
<proteinExistence type="predicted"/>
<keyword evidence="3 6" id="KW-0812">Transmembrane</keyword>
<dbReference type="Pfam" id="PF02687">
    <property type="entry name" value="FtsX"/>
    <property type="match status" value="2"/>
</dbReference>
<evidence type="ECO:0000256" key="5">
    <source>
        <dbReference type="ARBA" id="ARBA00023136"/>
    </source>
</evidence>
<dbReference type="AlphaFoldDB" id="A0A2U2PK32"/>
<dbReference type="Pfam" id="PF12704">
    <property type="entry name" value="MacB_PCD"/>
    <property type="match status" value="2"/>
</dbReference>
<feature type="domain" description="MacB-like periplasmic core" evidence="8">
    <location>
        <begin position="20"/>
        <end position="241"/>
    </location>
</feature>
<keyword evidence="5 6" id="KW-0472">Membrane</keyword>
<dbReference type="PANTHER" id="PTHR30572">
    <property type="entry name" value="MEMBRANE COMPONENT OF TRANSPORTER-RELATED"/>
    <property type="match status" value="1"/>
</dbReference>
<evidence type="ECO:0000256" key="3">
    <source>
        <dbReference type="ARBA" id="ARBA00022692"/>
    </source>
</evidence>
<feature type="transmembrane region" description="Helical" evidence="6">
    <location>
        <begin position="668"/>
        <end position="690"/>
    </location>
</feature>
<feature type="transmembrane region" description="Helical" evidence="6">
    <location>
        <begin position="21"/>
        <end position="41"/>
    </location>
</feature>
<keyword evidence="2" id="KW-1003">Cell membrane</keyword>
<accession>A0A2U2PK32</accession>
<dbReference type="InterPro" id="IPR025857">
    <property type="entry name" value="MacB_PCD"/>
</dbReference>
<keyword evidence="4 6" id="KW-1133">Transmembrane helix</keyword>
<organism evidence="9 10">
    <name type="scientific">Pararcticibacter amylolyticus</name>
    <dbReference type="NCBI Taxonomy" id="2173175"/>
    <lineage>
        <taxon>Bacteria</taxon>
        <taxon>Pseudomonadati</taxon>
        <taxon>Bacteroidota</taxon>
        <taxon>Sphingobacteriia</taxon>
        <taxon>Sphingobacteriales</taxon>
        <taxon>Sphingobacteriaceae</taxon>
        <taxon>Pararcticibacter</taxon>
    </lineage>
</organism>